<feature type="compositionally biased region" description="Acidic residues" evidence="1">
    <location>
        <begin position="129"/>
        <end position="139"/>
    </location>
</feature>
<protein>
    <submittedName>
        <fullName evidence="2">Uncharacterized protein</fullName>
    </submittedName>
</protein>
<feature type="compositionally biased region" description="Pro residues" evidence="1">
    <location>
        <begin position="34"/>
        <end position="45"/>
    </location>
</feature>
<comment type="caution">
    <text evidence="2">The sequence shown here is derived from an EMBL/GenBank/DDBJ whole genome shotgun (WGS) entry which is preliminary data.</text>
</comment>
<feature type="compositionally biased region" description="Pro residues" evidence="1">
    <location>
        <begin position="55"/>
        <end position="67"/>
    </location>
</feature>
<dbReference type="Proteomes" id="UP001203297">
    <property type="component" value="Unassembled WGS sequence"/>
</dbReference>
<dbReference type="AlphaFoldDB" id="A0AAD4QI29"/>
<sequence length="155" mass="16339">MAAASALASASDPFYPALAPGPPTTSQFPSPGCAAPPSPLPPSPPSLSFSHSLPPSSPPVSRPPPTPYHHTTTRPRLTLPHPYRDPHHQDPSITPLWKIPPEAPPPPPFVATNCWGNPANGDHGHGYEDYDSDDEDGGDDNAGRDSGARNEDYMG</sequence>
<accession>A0AAD4QI29</accession>
<gene>
    <name evidence="2" type="ORF">B0F90DRAFT_1773764</name>
</gene>
<proteinExistence type="predicted"/>
<evidence type="ECO:0000313" key="2">
    <source>
        <dbReference type="EMBL" id="KAI0291935.1"/>
    </source>
</evidence>
<feature type="compositionally biased region" description="Low complexity" evidence="1">
    <location>
        <begin position="68"/>
        <end position="81"/>
    </location>
</feature>
<feature type="compositionally biased region" description="Basic and acidic residues" evidence="1">
    <location>
        <begin position="141"/>
        <end position="155"/>
    </location>
</feature>
<evidence type="ECO:0000313" key="3">
    <source>
        <dbReference type="Proteomes" id="UP001203297"/>
    </source>
</evidence>
<keyword evidence="3" id="KW-1185">Reference proteome</keyword>
<reference evidence="2" key="1">
    <citation type="journal article" date="2022" name="New Phytol.">
        <title>Evolutionary transition to the ectomycorrhizal habit in the genomes of a hyperdiverse lineage of mushroom-forming fungi.</title>
        <authorList>
            <person name="Looney B."/>
            <person name="Miyauchi S."/>
            <person name="Morin E."/>
            <person name="Drula E."/>
            <person name="Courty P.E."/>
            <person name="Kohler A."/>
            <person name="Kuo A."/>
            <person name="LaButti K."/>
            <person name="Pangilinan J."/>
            <person name="Lipzen A."/>
            <person name="Riley R."/>
            <person name="Andreopoulos W."/>
            <person name="He G."/>
            <person name="Johnson J."/>
            <person name="Nolan M."/>
            <person name="Tritt A."/>
            <person name="Barry K.W."/>
            <person name="Grigoriev I.V."/>
            <person name="Nagy L.G."/>
            <person name="Hibbett D."/>
            <person name="Henrissat B."/>
            <person name="Matheny P.B."/>
            <person name="Labbe J."/>
            <person name="Martin F.M."/>
        </authorList>
    </citation>
    <scope>NUCLEOTIDE SEQUENCE</scope>
    <source>
        <strain evidence="2">BPL690</strain>
    </source>
</reference>
<dbReference type="EMBL" id="WTXG01000139">
    <property type="protein sequence ID" value="KAI0291935.1"/>
    <property type="molecule type" value="Genomic_DNA"/>
</dbReference>
<feature type="compositionally biased region" description="Low complexity" evidence="1">
    <location>
        <begin position="1"/>
        <end position="11"/>
    </location>
</feature>
<organism evidence="2 3">
    <name type="scientific">Multifurca ochricompacta</name>
    <dbReference type="NCBI Taxonomy" id="376703"/>
    <lineage>
        <taxon>Eukaryota</taxon>
        <taxon>Fungi</taxon>
        <taxon>Dikarya</taxon>
        <taxon>Basidiomycota</taxon>
        <taxon>Agaricomycotina</taxon>
        <taxon>Agaricomycetes</taxon>
        <taxon>Russulales</taxon>
        <taxon>Russulaceae</taxon>
        <taxon>Multifurca</taxon>
    </lineage>
</organism>
<name>A0AAD4QI29_9AGAM</name>
<evidence type="ECO:0000256" key="1">
    <source>
        <dbReference type="SAM" id="MobiDB-lite"/>
    </source>
</evidence>
<feature type="region of interest" description="Disordered" evidence="1">
    <location>
        <begin position="1"/>
        <end position="155"/>
    </location>
</feature>